<dbReference type="OrthoDB" id="2994402at2759"/>
<name>A0A4S8MUI4_DENBC</name>
<evidence type="ECO:0000313" key="1">
    <source>
        <dbReference type="EMBL" id="THV06765.1"/>
    </source>
</evidence>
<accession>A0A4S8MUI4</accession>
<keyword evidence="2" id="KW-1185">Reference proteome</keyword>
<dbReference type="EMBL" id="ML179041">
    <property type="protein sequence ID" value="THV06765.1"/>
    <property type="molecule type" value="Genomic_DNA"/>
</dbReference>
<proteinExistence type="predicted"/>
<dbReference type="AlphaFoldDB" id="A0A4S8MUI4"/>
<sequence>MYSHQTPTELVLIVTRADGVNERRVFEDAYSTNFKTVQSSIHDALECTQFKKKPDLNYKLEDAKVKSNPNRLASDEDWEGCVEEVMNAQKKKKGVVKVNIHIPEEVRCFLFF</sequence>
<organism evidence="1 2">
    <name type="scientific">Dendrothele bispora (strain CBS 962.96)</name>
    <dbReference type="NCBI Taxonomy" id="1314807"/>
    <lineage>
        <taxon>Eukaryota</taxon>
        <taxon>Fungi</taxon>
        <taxon>Dikarya</taxon>
        <taxon>Basidiomycota</taxon>
        <taxon>Agaricomycotina</taxon>
        <taxon>Agaricomycetes</taxon>
        <taxon>Agaricomycetidae</taxon>
        <taxon>Agaricales</taxon>
        <taxon>Agaricales incertae sedis</taxon>
        <taxon>Dendrothele</taxon>
    </lineage>
</organism>
<evidence type="ECO:0000313" key="2">
    <source>
        <dbReference type="Proteomes" id="UP000297245"/>
    </source>
</evidence>
<gene>
    <name evidence="1" type="ORF">K435DRAFT_773092</name>
</gene>
<reference evidence="1 2" key="1">
    <citation type="journal article" date="2019" name="Nat. Ecol. Evol.">
        <title>Megaphylogeny resolves global patterns of mushroom evolution.</title>
        <authorList>
            <person name="Varga T."/>
            <person name="Krizsan K."/>
            <person name="Foldi C."/>
            <person name="Dima B."/>
            <person name="Sanchez-Garcia M."/>
            <person name="Sanchez-Ramirez S."/>
            <person name="Szollosi G.J."/>
            <person name="Szarkandi J.G."/>
            <person name="Papp V."/>
            <person name="Albert L."/>
            <person name="Andreopoulos W."/>
            <person name="Angelini C."/>
            <person name="Antonin V."/>
            <person name="Barry K.W."/>
            <person name="Bougher N.L."/>
            <person name="Buchanan P."/>
            <person name="Buyck B."/>
            <person name="Bense V."/>
            <person name="Catcheside P."/>
            <person name="Chovatia M."/>
            <person name="Cooper J."/>
            <person name="Damon W."/>
            <person name="Desjardin D."/>
            <person name="Finy P."/>
            <person name="Geml J."/>
            <person name="Haridas S."/>
            <person name="Hughes K."/>
            <person name="Justo A."/>
            <person name="Karasinski D."/>
            <person name="Kautmanova I."/>
            <person name="Kiss B."/>
            <person name="Kocsube S."/>
            <person name="Kotiranta H."/>
            <person name="LaButti K.M."/>
            <person name="Lechner B.E."/>
            <person name="Liimatainen K."/>
            <person name="Lipzen A."/>
            <person name="Lukacs Z."/>
            <person name="Mihaltcheva S."/>
            <person name="Morgado L.N."/>
            <person name="Niskanen T."/>
            <person name="Noordeloos M.E."/>
            <person name="Ohm R.A."/>
            <person name="Ortiz-Santana B."/>
            <person name="Ovrebo C."/>
            <person name="Racz N."/>
            <person name="Riley R."/>
            <person name="Savchenko A."/>
            <person name="Shiryaev A."/>
            <person name="Soop K."/>
            <person name="Spirin V."/>
            <person name="Szebenyi C."/>
            <person name="Tomsovsky M."/>
            <person name="Tulloss R.E."/>
            <person name="Uehling J."/>
            <person name="Grigoriev I.V."/>
            <person name="Vagvolgyi C."/>
            <person name="Papp T."/>
            <person name="Martin F.M."/>
            <person name="Miettinen O."/>
            <person name="Hibbett D.S."/>
            <person name="Nagy L.G."/>
        </authorList>
    </citation>
    <scope>NUCLEOTIDE SEQUENCE [LARGE SCALE GENOMIC DNA]</scope>
    <source>
        <strain evidence="1 2">CBS 962.96</strain>
    </source>
</reference>
<dbReference type="Proteomes" id="UP000297245">
    <property type="component" value="Unassembled WGS sequence"/>
</dbReference>
<protein>
    <submittedName>
        <fullName evidence="1">Uncharacterized protein</fullName>
    </submittedName>
</protein>